<protein>
    <submittedName>
        <fullName evidence="1">Uncharacterized protein</fullName>
    </submittedName>
</protein>
<feature type="non-terminal residue" evidence="1">
    <location>
        <position position="47"/>
    </location>
</feature>
<gene>
    <name evidence="1" type="ORF">HMPREF0591_5606</name>
</gene>
<dbReference type="Proteomes" id="UP000003653">
    <property type="component" value="Unassembled WGS sequence"/>
</dbReference>
<evidence type="ECO:0000313" key="1">
    <source>
        <dbReference type="EMBL" id="EFG74538.1"/>
    </source>
</evidence>
<accession>D5PHG2</accession>
<dbReference type="EMBL" id="ADNV01000357">
    <property type="protein sequence ID" value="EFG74538.1"/>
    <property type="molecule type" value="Genomic_DNA"/>
</dbReference>
<dbReference type="HOGENOM" id="CLU_3177206_0_0_11"/>
<name>D5PHG2_9MYCO</name>
<sequence>MLTSPLPDGRLPVLLSAHDEELIRHDARAILAFLGGAGAGAEVAAIA</sequence>
<proteinExistence type="predicted"/>
<organism evidence="1 2">
    <name type="scientific">Mycobacterium parascrofulaceum ATCC BAA-614</name>
    <dbReference type="NCBI Taxonomy" id="525368"/>
    <lineage>
        <taxon>Bacteria</taxon>
        <taxon>Bacillati</taxon>
        <taxon>Actinomycetota</taxon>
        <taxon>Actinomycetes</taxon>
        <taxon>Mycobacteriales</taxon>
        <taxon>Mycobacteriaceae</taxon>
        <taxon>Mycobacterium</taxon>
        <taxon>Mycobacterium simiae complex</taxon>
    </lineage>
</organism>
<evidence type="ECO:0000313" key="2">
    <source>
        <dbReference type="Proteomes" id="UP000003653"/>
    </source>
</evidence>
<reference evidence="1 2" key="1">
    <citation type="submission" date="2010-04" db="EMBL/GenBank/DDBJ databases">
        <authorList>
            <person name="Muzny D."/>
            <person name="Qin X."/>
            <person name="Deng J."/>
            <person name="Jiang H."/>
            <person name="Liu Y."/>
            <person name="Qu J."/>
            <person name="Song X.-Z."/>
            <person name="Zhang L."/>
            <person name="Thornton R."/>
            <person name="Coyle M."/>
            <person name="Francisco L."/>
            <person name="Jackson L."/>
            <person name="Javaid M."/>
            <person name="Korchina V."/>
            <person name="Kovar C."/>
            <person name="Mata R."/>
            <person name="Mathew T."/>
            <person name="Ngo R."/>
            <person name="Nguyen L."/>
            <person name="Nguyen N."/>
            <person name="Okwuonu G."/>
            <person name="Ongeri F."/>
            <person name="Pham C."/>
            <person name="Simmons D."/>
            <person name="Wilczek-Boney K."/>
            <person name="Hale W."/>
            <person name="Jakkamsetti A."/>
            <person name="Pham P."/>
            <person name="Ruth R."/>
            <person name="San Lucas F."/>
            <person name="Warren J."/>
            <person name="Zhang J."/>
            <person name="Zhao Z."/>
            <person name="Zhou C."/>
            <person name="Zhu D."/>
            <person name="Lee S."/>
            <person name="Bess C."/>
            <person name="Blankenburg K."/>
            <person name="Forbes L."/>
            <person name="Fu Q."/>
            <person name="Gubbala S."/>
            <person name="Hirani K."/>
            <person name="Jayaseelan J.C."/>
            <person name="Lara F."/>
            <person name="Munidasa M."/>
            <person name="Palculict T."/>
            <person name="Patil S."/>
            <person name="Pu L.-L."/>
            <person name="Saada N."/>
            <person name="Tang L."/>
            <person name="Weissenberger G."/>
            <person name="Zhu Y."/>
            <person name="Hemphill L."/>
            <person name="Shang Y."/>
            <person name="Youmans B."/>
            <person name="Ayvaz T."/>
            <person name="Ross M."/>
            <person name="Santibanez J."/>
            <person name="Aqrawi P."/>
            <person name="Gross S."/>
            <person name="Joshi V."/>
            <person name="Fowler G."/>
            <person name="Nazareth L."/>
            <person name="Reid J."/>
            <person name="Worley K."/>
            <person name="Petrosino J."/>
            <person name="Highlander S."/>
            <person name="Gibbs R."/>
        </authorList>
    </citation>
    <scope>NUCLEOTIDE SEQUENCE [LARGE SCALE GENOMIC DNA]</scope>
    <source>
        <strain evidence="1 2">ATCC BAA-614</strain>
    </source>
</reference>
<keyword evidence="2" id="KW-1185">Reference proteome</keyword>
<dbReference type="AlphaFoldDB" id="D5PHG2"/>
<comment type="caution">
    <text evidence="1">The sequence shown here is derived from an EMBL/GenBank/DDBJ whole genome shotgun (WGS) entry which is preliminary data.</text>
</comment>